<comment type="caution">
    <text evidence="4">The sequence shown here is derived from an EMBL/GenBank/DDBJ whole genome shotgun (WGS) entry which is preliminary data.</text>
</comment>
<dbReference type="InterPro" id="IPR055170">
    <property type="entry name" value="GFO_IDH_MocA-like_dom"/>
</dbReference>
<name>A0A7W9GT36_9ACTN</name>
<dbReference type="Gene3D" id="3.30.360.10">
    <property type="entry name" value="Dihydrodipicolinate Reductase, domain 2"/>
    <property type="match status" value="1"/>
</dbReference>
<feature type="domain" description="Gfo/Idh/MocA-like oxidoreductase N-terminal" evidence="2">
    <location>
        <begin position="5"/>
        <end position="118"/>
    </location>
</feature>
<dbReference type="AlphaFoldDB" id="A0A7W9GT36"/>
<keyword evidence="1" id="KW-0732">Signal</keyword>
<dbReference type="PANTHER" id="PTHR43377">
    <property type="entry name" value="BILIVERDIN REDUCTASE A"/>
    <property type="match status" value="1"/>
</dbReference>
<gene>
    <name evidence="4" type="ORF">HD601_004135</name>
</gene>
<evidence type="ECO:0000259" key="3">
    <source>
        <dbReference type="Pfam" id="PF22725"/>
    </source>
</evidence>
<dbReference type="PANTHER" id="PTHR43377:SF1">
    <property type="entry name" value="BILIVERDIN REDUCTASE A"/>
    <property type="match status" value="1"/>
</dbReference>
<proteinExistence type="predicted"/>
<dbReference type="Proteomes" id="UP000542813">
    <property type="component" value="Unassembled WGS sequence"/>
</dbReference>
<dbReference type="EMBL" id="JACHMM010000001">
    <property type="protein sequence ID" value="MBB5789560.1"/>
    <property type="molecule type" value="Genomic_DNA"/>
</dbReference>
<dbReference type="PROSITE" id="PS51257">
    <property type="entry name" value="PROKAR_LIPOPROTEIN"/>
    <property type="match status" value="1"/>
</dbReference>
<organism evidence="4 5">
    <name type="scientific">Jiangella mangrovi</name>
    <dbReference type="NCBI Taxonomy" id="1524084"/>
    <lineage>
        <taxon>Bacteria</taxon>
        <taxon>Bacillati</taxon>
        <taxon>Actinomycetota</taxon>
        <taxon>Actinomycetes</taxon>
        <taxon>Jiangellales</taxon>
        <taxon>Jiangellaceae</taxon>
        <taxon>Jiangella</taxon>
    </lineage>
</organism>
<evidence type="ECO:0000313" key="5">
    <source>
        <dbReference type="Proteomes" id="UP000542813"/>
    </source>
</evidence>
<dbReference type="GO" id="GO:0000166">
    <property type="term" value="F:nucleotide binding"/>
    <property type="evidence" value="ECO:0007669"/>
    <property type="project" value="InterPro"/>
</dbReference>
<sequence length="331" mass="34464">MSRTRIGIVGAGFMGSVHAAAWAACPDARLTAVVGGSGGPPTRLADEYGMQACAGLDELLDQVDVVDVCVPTDLHHEVTVRAARAGRAVVCEKPLARTPGEAAEMIAVCREAGVPLLPAHVVRFFPEYAAAKAAVDAGVIGEPAVVRLTRATFQPPGDRWHLDEARSGGLSLDLMVHDLDYARWVAGEVVGVHARSVRAARPDAPDHVLAILRHAPGAISHVEASWAQPPPTFRTRAEIAGTGGLLEFDSDRSAPVRPNLRAESAAGPMPLPSSPIAESPFAVQLRHFLDVVRGTATAIVTADDALAAVRIAAAVGESIATGRSVDVEVAA</sequence>
<reference evidence="4 5" key="1">
    <citation type="submission" date="2020-08" db="EMBL/GenBank/DDBJ databases">
        <title>Sequencing the genomes of 1000 actinobacteria strains.</title>
        <authorList>
            <person name="Klenk H.-P."/>
        </authorList>
    </citation>
    <scope>NUCLEOTIDE SEQUENCE [LARGE SCALE GENOMIC DNA]</scope>
    <source>
        <strain evidence="4 5">DSM 102122</strain>
    </source>
</reference>
<dbReference type="Gene3D" id="3.40.50.720">
    <property type="entry name" value="NAD(P)-binding Rossmann-like Domain"/>
    <property type="match status" value="1"/>
</dbReference>
<feature type="domain" description="GFO/IDH/MocA-like oxidoreductase" evidence="3">
    <location>
        <begin position="128"/>
        <end position="246"/>
    </location>
</feature>
<dbReference type="SUPFAM" id="SSF51735">
    <property type="entry name" value="NAD(P)-binding Rossmann-fold domains"/>
    <property type="match status" value="1"/>
</dbReference>
<dbReference type="SUPFAM" id="SSF55347">
    <property type="entry name" value="Glyceraldehyde-3-phosphate dehydrogenase-like, C-terminal domain"/>
    <property type="match status" value="1"/>
</dbReference>
<evidence type="ECO:0000256" key="1">
    <source>
        <dbReference type="SAM" id="SignalP"/>
    </source>
</evidence>
<accession>A0A7W9GT36</accession>
<feature type="signal peptide" evidence="1">
    <location>
        <begin position="1"/>
        <end position="19"/>
    </location>
</feature>
<protein>
    <submittedName>
        <fullName evidence="4">Putative dehydrogenase</fullName>
    </submittedName>
</protein>
<dbReference type="InterPro" id="IPR051450">
    <property type="entry name" value="Gfo/Idh/MocA_Oxidoreductases"/>
</dbReference>
<dbReference type="Pfam" id="PF01408">
    <property type="entry name" value="GFO_IDH_MocA"/>
    <property type="match status" value="1"/>
</dbReference>
<dbReference type="Pfam" id="PF22725">
    <property type="entry name" value="GFO_IDH_MocA_C3"/>
    <property type="match status" value="1"/>
</dbReference>
<evidence type="ECO:0000259" key="2">
    <source>
        <dbReference type="Pfam" id="PF01408"/>
    </source>
</evidence>
<dbReference type="RefSeq" id="WP_184825001.1">
    <property type="nucleotide sequence ID" value="NZ_JACHMM010000001.1"/>
</dbReference>
<evidence type="ECO:0000313" key="4">
    <source>
        <dbReference type="EMBL" id="MBB5789560.1"/>
    </source>
</evidence>
<feature type="chain" id="PRO_5039526787" evidence="1">
    <location>
        <begin position="20"/>
        <end position="331"/>
    </location>
</feature>
<dbReference type="InterPro" id="IPR036291">
    <property type="entry name" value="NAD(P)-bd_dom_sf"/>
</dbReference>
<keyword evidence="5" id="KW-1185">Reference proteome</keyword>
<dbReference type="InterPro" id="IPR000683">
    <property type="entry name" value="Gfo/Idh/MocA-like_OxRdtase_N"/>
</dbReference>